<comment type="caution">
    <text evidence="1">The sequence shown here is derived from an EMBL/GenBank/DDBJ whole genome shotgun (WGS) entry which is preliminary data.</text>
</comment>
<reference evidence="1 2" key="1">
    <citation type="submission" date="2023-07" db="EMBL/GenBank/DDBJ databases">
        <title>Genomic Encyclopedia of Type Strains, Phase IV (KMG-IV): sequencing the most valuable type-strain genomes for metagenomic binning, comparative biology and taxonomic classification.</title>
        <authorList>
            <person name="Goeker M."/>
        </authorList>
    </citation>
    <scope>NUCLEOTIDE SEQUENCE [LARGE SCALE GENOMIC DNA]</scope>
    <source>
        <strain evidence="1 2">DSM 11549</strain>
    </source>
</reference>
<proteinExistence type="predicted"/>
<name>A0ABU0C4W5_9BRAD</name>
<evidence type="ECO:0000313" key="2">
    <source>
        <dbReference type="Proteomes" id="UP001230253"/>
    </source>
</evidence>
<keyword evidence="2" id="KW-1185">Reference proteome</keyword>
<dbReference type="Proteomes" id="UP001230253">
    <property type="component" value="Unassembled WGS sequence"/>
</dbReference>
<organism evidence="1 2">
    <name type="scientific">Rhodopseudomonas julia</name>
    <dbReference type="NCBI Taxonomy" id="200617"/>
    <lineage>
        <taxon>Bacteria</taxon>
        <taxon>Pseudomonadati</taxon>
        <taxon>Pseudomonadota</taxon>
        <taxon>Alphaproteobacteria</taxon>
        <taxon>Hyphomicrobiales</taxon>
        <taxon>Nitrobacteraceae</taxon>
        <taxon>Rhodopseudomonas</taxon>
    </lineage>
</organism>
<evidence type="ECO:0000313" key="1">
    <source>
        <dbReference type="EMBL" id="MDQ0325560.1"/>
    </source>
</evidence>
<protein>
    <submittedName>
        <fullName evidence="1">Uncharacterized protein</fullName>
    </submittedName>
</protein>
<accession>A0ABU0C4W5</accession>
<dbReference type="EMBL" id="JAUSUK010000001">
    <property type="protein sequence ID" value="MDQ0325560.1"/>
    <property type="molecule type" value="Genomic_DNA"/>
</dbReference>
<gene>
    <name evidence="1" type="ORF">J2R99_001409</name>
</gene>
<sequence length="97" mass="11358">MMMQNDGGVLRDAKVVIDGSGDRLFKKQLRAYLRQHIETGSVRKWDLKDSTRDPLIQLADMSAGAIARSYRHDRKEASRWRDMLHDNGQLQNVWEFR</sequence>